<dbReference type="EMBL" id="JAUUTY010000005">
    <property type="protein sequence ID" value="KAK1632914.1"/>
    <property type="molecule type" value="Genomic_DNA"/>
</dbReference>
<dbReference type="InterPro" id="IPR002110">
    <property type="entry name" value="Ankyrin_rpt"/>
</dbReference>
<comment type="caution">
    <text evidence="2">The sequence shown here is derived from an EMBL/GenBank/DDBJ whole genome shotgun (WGS) entry which is preliminary data.</text>
</comment>
<keyword evidence="3" id="KW-1185">Reference proteome</keyword>
<keyword evidence="1" id="KW-0040">ANK repeat</keyword>
<feature type="repeat" description="ANK" evidence="1">
    <location>
        <begin position="108"/>
        <end position="130"/>
    </location>
</feature>
<gene>
    <name evidence="2" type="ORF">QYE76_007229</name>
</gene>
<dbReference type="Pfam" id="PF12796">
    <property type="entry name" value="Ank_2"/>
    <property type="match status" value="2"/>
</dbReference>
<dbReference type="InterPro" id="IPR036770">
    <property type="entry name" value="Ankyrin_rpt-contain_sf"/>
</dbReference>
<protein>
    <submittedName>
        <fullName evidence="2">Uncharacterized protein</fullName>
    </submittedName>
</protein>
<name>A0AAD8W435_LOLMU</name>
<dbReference type="PANTHER" id="PTHR24121:SF25">
    <property type="entry name" value="PGG DOMAIN-CONTAINING PROTEIN"/>
    <property type="match status" value="1"/>
</dbReference>
<dbReference type="SUPFAM" id="SSF48403">
    <property type="entry name" value="Ankyrin repeat"/>
    <property type="match status" value="1"/>
</dbReference>
<reference evidence="2" key="1">
    <citation type="submission" date="2023-07" db="EMBL/GenBank/DDBJ databases">
        <title>A chromosome-level genome assembly of Lolium multiflorum.</title>
        <authorList>
            <person name="Chen Y."/>
            <person name="Copetti D."/>
            <person name="Kolliker R."/>
            <person name="Studer B."/>
        </authorList>
    </citation>
    <scope>NUCLEOTIDE SEQUENCE</scope>
    <source>
        <strain evidence="2">02402/16</strain>
        <tissue evidence="2">Leaf</tissue>
    </source>
</reference>
<evidence type="ECO:0000313" key="2">
    <source>
        <dbReference type="EMBL" id="KAK1632914.1"/>
    </source>
</evidence>
<dbReference type="PANTHER" id="PTHR24121">
    <property type="entry name" value="NO MECHANORECEPTOR POTENTIAL C, ISOFORM D-RELATED"/>
    <property type="match status" value="1"/>
</dbReference>
<proteinExistence type="predicted"/>
<evidence type="ECO:0000313" key="3">
    <source>
        <dbReference type="Proteomes" id="UP001231189"/>
    </source>
</evidence>
<dbReference type="PROSITE" id="PS50088">
    <property type="entry name" value="ANK_REPEAT"/>
    <property type="match status" value="2"/>
</dbReference>
<evidence type="ECO:0000256" key="1">
    <source>
        <dbReference type="PROSITE-ProRule" id="PRU00023"/>
    </source>
</evidence>
<feature type="repeat" description="ANK" evidence="1">
    <location>
        <begin position="253"/>
        <end position="274"/>
    </location>
</feature>
<dbReference type="SMART" id="SM00248">
    <property type="entry name" value="ANK"/>
    <property type="match status" value="5"/>
</dbReference>
<organism evidence="2 3">
    <name type="scientific">Lolium multiflorum</name>
    <name type="common">Italian ryegrass</name>
    <name type="synonym">Lolium perenne subsp. multiflorum</name>
    <dbReference type="NCBI Taxonomy" id="4521"/>
    <lineage>
        <taxon>Eukaryota</taxon>
        <taxon>Viridiplantae</taxon>
        <taxon>Streptophyta</taxon>
        <taxon>Embryophyta</taxon>
        <taxon>Tracheophyta</taxon>
        <taxon>Spermatophyta</taxon>
        <taxon>Magnoliopsida</taxon>
        <taxon>Liliopsida</taxon>
        <taxon>Poales</taxon>
        <taxon>Poaceae</taxon>
        <taxon>BOP clade</taxon>
        <taxon>Pooideae</taxon>
        <taxon>Poodae</taxon>
        <taxon>Poeae</taxon>
        <taxon>Poeae Chloroplast Group 2 (Poeae type)</taxon>
        <taxon>Loliodinae</taxon>
        <taxon>Loliinae</taxon>
        <taxon>Lolium</taxon>
    </lineage>
</organism>
<accession>A0AAD8W435</accession>
<dbReference type="Proteomes" id="UP001231189">
    <property type="component" value="Unassembled WGS sequence"/>
</dbReference>
<dbReference type="PROSITE" id="PS50297">
    <property type="entry name" value="ANK_REP_REGION"/>
    <property type="match status" value="2"/>
</dbReference>
<dbReference type="AlphaFoldDB" id="A0AAD8W435"/>
<sequence length="415" mass="44717">MWEALDFLFQREDAQEPPIVVPTEEFRAVLDIAFGRIGVSAPSDAKLGIDHQNAPLAARAGVLLQGVTPDGDTALHVVASNGNNQDFFKCARMICRRDRSLLFAKNHNGDTPLHCARRADNHQMVSYLIDLAGPEAAPRHINPLLLLSARVGSWKALKLLFDGEDAQDPPMIATKEFLMALAIAEEPATAPDLEHGVPRPAFVAAGQLLKGVTPGGDSVLHAVAGNGDGENFLRCAAMICDRDINLLFSKNHNGDTPLHCAARAGNSKMVSRLIALAGPGAGGEHPDGKLKLLRMENKRHETALHEAIRIEDGRILGPKDREALFQADHATAEKITCFVRQQKGVTIVKQLMVVDPRLANYPANGISPLCLAILLEKGSIALTLYHESGGNLSYCGSDGQNALHVALHRDKDTDA</sequence>
<dbReference type="Gene3D" id="1.25.40.20">
    <property type="entry name" value="Ankyrin repeat-containing domain"/>
    <property type="match status" value="2"/>
</dbReference>